<dbReference type="PANTHER" id="PTHR33228">
    <property type="entry name" value="PROTEIN GLUTAMINE DUMPER 4-RELATED"/>
    <property type="match status" value="1"/>
</dbReference>
<evidence type="ECO:0000256" key="4">
    <source>
        <dbReference type="ARBA" id="ARBA00022692"/>
    </source>
</evidence>
<dbReference type="InterPro" id="IPR040359">
    <property type="entry name" value="GDU"/>
</dbReference>
<feature type="transmembrane region" description="Helical" evidence="8">
    <location>
        <begin position="27"/>
        <end position="48"/>
    </location>
</feature>
<dbReference type="GO" id="GO:0016020">
    <property type="term" value="C:membrane"/>
    <property type="evidence" value="ECO:0007669"/>
    <property type="project" value="UniProtKB-SubCell"/>
</dbReference>
<comment type="caution">
    <text evidence="9">The sequence shown here is derived from an EMBL/GenBank/DDBJ whole genome shotgun (WGS) entry which is preliminary data.</text>
</comment>
<dbReference type="GO" id="GO:0006865">
    <property type="term" value="P:amino acid transport"/>
    <property type="evidence" value="ECO:0007669"/>
    <property type="project" value="UniProtKB-KW"/>
</dbReference>
<keyword evidence="10" id="KW-1185">Reference proteome</keyword>
<dbReference type="Proteomes" id="UP000036987">
    <property type="component" value="Unassembled WGS sequence"/>
</dbReference>
<dbReference type="GO" id="GO:0080143">
    <property type="term" value="P:regulation of amino acid export"/>
    <property type="evidence" value="ECO:0007669"/>
    <property type="project" value="InterPro"/>
</dbReference>
<keyword evidence="7 8" id="KW-0472">Membrane</keyword>
<evidence type="ECO:0000256" key="5">
    <source>
        <dbReference type="ARBA" id="ARBA00022970"/>
    </source>
</evidence>
<gene>
    <name evidence="9" type="ORF">ZOSMA_19G00690</name>
</gene>
<evidence type="ECO:0000256" key="8">
    <source>
        <dbReference type="SAM" id="Phobius"/>
    </source>
</evidence>
<keyword evidence="5" id="KW-0029">Amino-acid transport</keyword>
<name>A0A0K9PQI4_ZOSMR</name>
<sequence length="107" mass="12020">MRSTGVVHAPVQSQKQHYSTWSSPIPYLFGGLATILLVIFIALVSLACSYRRLMNRSIDEETHSNDVGGRENETRVTEDEEKKFVVIMAGYDKPTFLAIPTTSSRKE</sequence>
<comment type="subcellular location">
    <subcellularLocation>
        <location evidence="1">Membrane</location>
        <topology evidence="1">Single-pass membrane protein</topology>
    </subcellularLocation>
</comment>
<evidence type="ECO:0000313" key="9">
    <source>
        <dbReference type="EMBL" id="KMZ70487.1"/>
    </source>
</evidence>
<dbReference type="OMA" id="WQWKSPL"/>
<evidence type="ECO:0000256" key="6">
    <source>
        <dbReference type="ARBA" id="ARBA00022989"/>
    </source>
</evidence>
<evidence type="ECO:0000256" key="2">
    <source>
        <dbReference type="ARBA" id="ARBA00009977"/>
    </source>
</evidence>
<organism evidence="9 10">
    <name type="scientific">Zostera marina</name>
    <name type="common">Eelgrass</name>
    <dbReference type="NCBI Taxonomy" id="29655"/>
    <lineage>
        <taxon>Eukaryota</taxon>
        <taxon>Viridiplantae</taxon>
        <taxon>Streptophyta</taxon>
        <taxon>Embryophyta</taxon>
        <taxon>Tracheophyta</taxon>
        <taxon>Spermatophyta</taxon>
        <taxon>Magnoliopsida</taxon>
        <taxon>Liliopsida</taxon>
        <taxon>Zosteraceae</taxon>
        <taxon>Zostera</taxon>
    </lineage>
</organism>
<reference evidence="10" key="1">
    <citation type="journal article" date="2016" name="Nature">
        <title>The genome of the seagrass Zostera marina reveals angiosperm adaptation to the sea.</title>
        <authorList>
            <person name="Olsen J.L."/>
            <person name="Rouze P."/>
            <person name="Verhelst B."/>
            <person name="Lin Y.-C."/>
            <person name="Bayer T."/>
            <person name="Collen J."/>
            <person name="Dattolo E."/>
            <person name="De Paoli E."/>
            <person name="Dittami S."/>
            <person name="Maumus F."/>
            <person name="Michel G."/>
            <person name="Kersting A."/>
            <person name="Lauritano C."/>
            <person name="Lohaus R."/>
            <person name="Toepel M."/>
            <person name="Tonon T."/>
            <person name="Vanneste K."/>
            <person name="Amirebrahimi M."/>
            <person name="Brakel J."/>
            <person name="Bostroem C."/>
            <person name="Chovatia M."/>
            <person name="Grimwood J."/>
            <person name="Jenkins J.W."/>
            <person name="Jueterbock A."/>
            <person name="Mraz A."/>
            <person name="Stam W.T."/>
            <person name="Tice H."/>
            <person name="Bornberg-Bauer E."/>
            <person name="Green P.J."/>
            <person name="Pearson G.A."/>
            <person name="Procaccini G."/>
            <person name="Duarte C.M."/>
            <person name="Schmutz J."/>
            <person name="Reusch T.B.H."/>
            <person name="Van de Peer Y."/>
        </authorList>
    </citation>
    <scope>NUCLEOTIDE SEQUENCE [LARGE SCALE GENOMIC DNA]</scope>
    <source>
        <strain evidence="10">cv. Finnish</strain>
    </source>
</reference>
<dbReference type="AlphaFoldDB" id="A0A0K9PQI4"/>
<keyword evidence="6 8" id="KW-1133">Transmembrane helix</keyword>
<evidence type="ECO:0000256" key="7">
    <source>
        <dbReference type="ARBA" id="ARBA00023136"/>
    </source>
</evidence>
<keyword evidence="3" id="KW-0813">Transport</keyword>
<dbReference type="OrthoDB" id="1930784at2759"/>
<accession>A0A0K9PQI4</accession>
<evidence type="ECO:0000256" key="1">
    <source>
        <dbReference type="ARBA" id="ARBA00004167"/>
    </source>
</evidence>
<proteinExistence type="inferred from homology"/>
<keyword evidence="4 8" id="KW-0812">Transmembrane</keyword>
<evidence type="ECO:0000313" key="10">
    <source>
        <dbReference type="Proteomes" id="UP000036987"/>
    </source>
</evidence>
<dbReference type="EMBL" id="LFYR01000728">
    <property type="protein sequence ID" value="KMZ70487.1"/>
    <property type="molecule type" value="Genomic_DNA"/>
</dbReference>
<evidence type="ECO:0000256" key="3">
    <source>
        <dbReference type="ARBA" id="ARBA00022448"/>
    </source>
</evidence>
<dbReference type="PANTHER" id="PTHR33228:SF49">
    <property type="entry name" value="PROTEIN GLUTAMINE DUMPER 5"/>
    <property type="match status" value="1"/>
</dbReference>
<comment type="similarity">
    <text evidence="2">Belongs to the GLUTAMINE DUMPER 1 (TC 9.B.60) family.</text>
</comment>
<protein>
    <submittedName>
        <fullName evidence="9">Protein GLUTAMINE DUMPER 2</fullName>
    </submittedName>
</protein>